<reference evidence="2 3" key="1">
    <citation type="journal article" date="2022" name="Nat. Ecol. Evol.">
        <title>A masculinizing supergene underlies an exaggerated male reproductive morph in a spider.</title>
        <authorList>
            <person name="Hendrickx F."/>
            <person name="De Corte Z."/>
            <person name="Sonet G."/>
            <person name="Van Belleghem S.M."/>
            <person name="Kostlbacher S."/>
            <person name="Vangestel C."/>
        </authorList>
    </citation>
    <scope>NUCLEOTIDE SEQUENCE [LARGE SCALE GENOMIC DNA]</scope>
    <source>
        <strain evidence="2">W744_W776</strain>
    </source>
</reference>
<evidence type="ECO:0000313" key="3">
    <source>
        <dbReference type="Proteomes" id="UP000827092"/>
    </source>
</evidence>
<dbReference type="PANTHER" id="PTHR14256">
    <property type="entry name" value="NADH-UBIQUINONE OXIDOREDUCTASE MLRQ SUBUNIT"/>
    <property type="match status" value="1"/>
</dbReference>
<accession>A0AAV6VHK7</accession>
<keyword evidence="1" id="KW-1133">Transmembrane helix</keyword>
<dbReference type="Proteomes" id="UP000827092">
    <property type="component" value="Unassembled WGS sequence"/>
</dbReference>
<gene>
    <name evidence="2" type="ORF">JTE90_001411</name>
</gene>
<proteinExistence type="predicted"/>
<dbReference type="EMBL" id="JAFNEN010000089">
    <property type="protein sequence ID" value="KAG8195399.1"/>
    <property type="molecule type" value="Genomic_DNA"/>
</dbReference>
<dbReference type="PANTHER" id="PTHR14256:SF1">
    <property type="entry name" value="GEO09626P1"/>
    <property type="match status" value="1"/>
</dbReference>
<dbReference type="InterPro" id="IPR010530">
    <property type="entry name" value="B12D"/>
</dbReference>
<keyword evidence="3" id="KW-1185">Reference proteome</keyword>
<keyword evidence="1" id="KW-0472">Membrane</keyword>
<sequence length="85" mass="10113">MVMKGLSLKDLRKHYSLIPLFVILGGGMMLSAGYLARLAFFQPEVSWRKKNNPEPWNEYAEKRYKLLHVKEEPDYKKLNEQRPKF</sequence>
<evidence type="ECO:0000313" key="2">
    <source>
        <dbReference type="EMBL" id="KAG8195399.1"/>
    </source>
</evidence>
<name>A0AAV6VHK7_9ARAC</name>
<evidence type="ECO:0000256" key="1">
    <source>
        <dbReference type="SAM" id="Phobius"/>
    </source>
</evidence>
<dbReference type="AlphaFoldDB" id="A0AAV6VHK7"/>
<dbReference type="Pfam" id="PF06522">
    <property type="entry name" value="B12D"/>
    <property type="match status" value="1"/>
</dbReference>
<protein>
    <submittedName>
        <fullName evidence="2">Uncharacterized protein</fullName>
    </submittedName>
</protein>
<keyword evidence="1" id="KW-0812">Transmembrane</keyword>
<feature type="transmembrane region" description="Helical" evidence="1">
    <location>
        <begin position="20"/>
        <end position="40"/>
    </location>
</feature>
<comment type="caution">
    <text evidence="2">The sequence shown here is derived from an EMBL/GenBank/DDBJ whole genome shotgun (WGS) entry which is preliminary data.</text>
</comment>
<organism evidence="2 3">
    <name type="scientific">Oedothorax gibbosus</name>
    <dbReference type="NCBI Taxonomy" id="931172"/>
    <lineage>
        <taxon>Eukaryota</taxon>
        <taxon>Metazoa</taxon>
        <taxon>Ecdysozoa</taxon>
        <taxon>Arthropoda</taxon>
        <taxon>Chelicerata</taxon>
        <taxon>Arachnida</taxon>
        <taxon>Araneae</taxon>
        <taxon>Araneomorphae</taxon>
        <taxon>Entelegynae</taxon>
        <taxon>Araneoidea</taxon>
        <taxon>Linyphiidae</taxon>
        <taxon>Erigoninae</taxon>
        <taxon>Oedothorax</taxon>
    </lineage>
</organism>